<geneLocation type="plasmid" evidence="2">
    <name>pvf1</name>
</geneLocation>
<dbReference type="KEGG" id="vff:VITFI_CDS3504"/>
<reference evidence="1 2" key="1">
    <citation type="submission" date="2017-07" db="EMBL/GenBank/DDBJ databases">
        <title>Complete Genome Sequence of the cosmetic ferment Vitreoscilla filiformis (ATCC15551).</title>
        <authorList>
            <person name="Contreras S."/>
            <person name="Sagory-Zalkind P."/>
            <person name="Blanquart H."/>
            <person name="Iltis A."/>
            <person name="Morand S.C."/>
        </authorList>
    </citation>
    <scope>NUCLEOTIDE SEQUENCE [LARGE SCALE GENOMIC DNA]</scope>
    <source>
        <strain evidence="1 2">ATCC 15551</strain>
        <plasmid evidence="2">Plasmid pvf1</plasmid>
    </source>
</reference>
<evidence type="ECO:0000313" key="1">
    <source>
        <dbReference type="EMBL" id="ASM79281.1"/>
    </source>
</evidence>
<name>A0A221KJR7_VITFI</name>
<proteinExistence type="predicted"/>
<dbReference type="Proteomes" id="UP000199729">
    <property type="component" value="Plasmid pVF1"/>
</dbReference>
<sequence length="49" mass="4912">MGAGLGLVIDLAVSLRVKGEVHTVAGLWWWGTAGQGGQPPQAQALEGGA</sequence>
<keyword evidence="1" id="KW-0614">Plasmid</keyword>
<organism evidence="1 2">
    <name type="scientific">Vitreoscilla filiformis</name>
    <dbReference type="NCBI Taxonomy" id="63"/>
    <lineage>
        <taxon>Bacteria</taxon>
        <taxon>Pseudomonadati</taxon>
        <taxon>Pseudomonadota</taxon>
        <taxon>Betaproteobacteria</taxon>
        <taxon>Neisseriales</taxon>
        <taxon>Neisseriaceae</taxon>
        <taxon>Vitreoscilla</taxon>
    </lineage>
</organism>
<accession>A0A221KJR7</accession>
<evidence type="ECO:0000313" key="2">
    <source>
        <dbReference type="Proteomes" id="UP000199729"/>
    </source>
</evidence>
<dbReference type="EMBL" id="CP022424">
    <property type="protein sequence ID" value="ASM79281.1"/>
    <property type="molecule type" value="Genomic_DNA"/>
</dbReference>
<keyword evidence="2" id="KW-1185">Reference proteome</keyword>
<protein>
    <submittedName>
        <fullName evidence="1">Uncharacterized protein</fullName>
    </submittedName>
</protein>
<gene>
    <name evidence="1" type="ORF">VITFI_CDS3504</name>
</gene>
<dbReference type="AlphaFoldDB" id="A0A221KJR7"/>